<name>A0A068VA71_COFCA</name>
<dbReference type="PROSITE" id="PS51297">
    <property type="entry name" value="K_BOX"/>
    <property type="match status" value="1"/>
</dbReference>
<evidence type="ECO:0000313" key="3">
    <source>
        <dbReference type="EMBL" id="CDP17591.1"/>
    </source>
</evidence>
<dbReference type="InterPro" id="IPR002487">
    <property type="entry name" value="TF_Kbox"/>
</dbReference>
<dbReference type="OMA" id="GRYRENT"/>
<feature type="coiled-coil region" evidence="1">
    <location>
        <begin position="35"/>
        <end position="118"/>
    </location>
</feature>
<evidence type="ECO:0000259" key="2">
    <source>
        <dbReference type="PROSITE" id="PS51297"/>
    </source>
</evidence>
<gene>
    <name evidence="3" type="ORF">GSCOC_T00005094001</name>
</gene>
<dbReference type="Proteomes" id="UP000295252">
    <property type="component" value="Chromosome XI"/>
</dbReference>
<accession>A0A068VA71</accession>
<dbReference type="InParanoid" id="A0A068VA71"/>
<keyword evidence="1" id="KW-0175">Coiled coil</keyword>
<dbReference type="GO" id="GO:0003700">
    <property type="term" value="F:DNA-binding transcription factor activity"/>
    <property type="evidence" value="ECO:0007669"/>
    <property type="project" value="InterPro"/>
</dbReference>
<feature type="domain" description="K-box" evidence="2">
    <location>
        <begin position="35"/>
        <end position="125"/>
    </location>
</feature>
<proteinExistence type="predicted"/>
<evidence type="ECO:0000313" key="4">
    <source>
        <dbReference type="Proteomes" id="UP000295252"/>
    </source>
</evidence>
<dbReference type="Gramene" id="CDP17591">
    <property type="protein sequence ID" value="CDP17591"/>
    <property type="gene ID" value="GSCOC_T00005094001"/>
</dbReference>
<dbReference type="AlphaFoldDB" id="A0A068VA71"/>
<protein>
    <recommendedName>
        <fullName evidence="2">K-box domain-containing protein</fullName>
    </recommendedName>
</protein>
<organism evidence="3 4">
    <name type="scientific">Coffea canephora</name>
    <name type="common">Robusta coffee</name>
    <dbReference type="NCBI Taxonomy" id="49390"/>
    <lineage>
        <taxon>Eukaryota</taxon>
        <taxon>Viridiplantae</taxon>
        <taxon>Streptophyta</taxon>
        <taxon>Embryophyta</taxon>
        <taxon>Tracheophyta</taxon>
        <taxon>Spermatophyta</taxon>
        <taxon>Magnoliopsida</taxon>
        <taxon>eudicotyledons</taxon>
        <taxon>Gunneridae</taxon>
        <taxon>Pentapetalae</taxon>
        <taxon>asterids</taxon>
        <taxon>lamiids</taxon>
        <taxon>Gentianales</taxon>
        <taxon>Rubiaceae</taxon>
        <taxon>Ixoroideae</taxon>
        <taxon>Gardenieae complex</taxon>
        <taxon>Bertiereae - Coffeeae clade</taxon>
        <taxon>Coffeeae</taxon>
        <taxon>Coffea</taxon>
    </lineage>
</organism>
<dbReference type="PhylomeDB" id="A0A068VA71"/>
<keyword evidence="4" id="KW-1185">Reference proteome</keyword>
<dbReference type="STRING" id="49390.A0A068VA71"/>
<dbReference type="EMBL" id="HG739253">
    <property type="protein sequence ID" value="CDP17591.1"/>
    <property type="molecule type" value="Genomic_DNA"/>
</dbReference>
<sequence length="152" mass="17919">MVVPSNDFSATSTIERYQKSIKNRPTSKQMDLERLQHFEEEVAIQRKKIELLEETTRKLLGDGLDSSSIDELQQVERQLERSLSIIRSRKILLFCERINQLKEEGKILRKKNAELREKYEERQLELSIGQQFSSLEQVKEVETQLFIGLPNR</sequence>
<dbReference type="Pfam" id="PF01486">
    <property type="entry name" value="K-box"/>
    <property type="match status" value="1"/>
</dbReference>
<reference evidence="4" key="1">
    <citation type="journal article" date="2014" name="Science">
        <title>The coffee genome provides insight into the convergent evolution of caffeine biosynthesis.</title>
        <authorList>
            <person name="Denoeud F."/>
            <person name="Carretero-Paulet L."/>
            <person name="Dereeper A."/>
            <person name="Droc G."/>
            <person name="Guyot R."/>
            <person name="Pietrella M."/>
            <person name="Zheng C."/>
            <person name="Alberti A."/>
            <person name="Anthony F."/>
            <person name="Aprea G."/>
            <person name="Aury J.M."/>
            <person name="Bento P."/>
            <person name="Bernard M."/>
            <person name="Bocs S."/>
            <person name="Campa C."/>
            <person name="Cenci A."/>
            <person name="Combes M.C."/>
            <person name="Crouzillat D."/>
            <person name="Da Silva C."/>
            <person name="Daddiego L."/>
            <person name="De Bellis F."/>
            <person name="Dussert S."/>
            <person name="Garsmeur O."/>
            <person name="Gayraud T."/>
            <person name="Guignon V."/>
            <person name="Jahn K."/>
            <person name="Jamilloux V."/>
            <person name="Joet T."/>
            <person name="Labadie K."/>
            <person name="Lan T."/>
            <person name="Leclercq J."/>
            <person name="Lepelley M."/>
            <person name="Leroy T."/>
            <person name="Li L.T."/>
            <person name="Librado P."/>
            <person name="Lopez L."/>
            <person name="Munoz A."/>
            <person name="Noel B."/>
            <person name="Pallavicini A."/>
            <person name="Perrotta G."/>
            <person name="Poncet V."/>
            <person name="Pot D."/>
            <person name="Priyono X."/>
            <person name="Rigoreau M."/>
            <person name="Rouard M."/>
            <person name="Rozas J."/>
            <person name="Tranchant-Dubreuil C."/>
            <person name="VanBuren R."/>
            <person name="Zhang Q."/>
            <person name="Andrade A.C."/>
            <person name="Argout X."/>
            <person name="Bertrand B."/>
            <person name="de Kochko A."/>
            <person name="Graziosi G."/>
            <person name="Henry R.J."/>
            <person name="Jayarama X."/>
            <person name="Ming R."/>
            <person name="Nagai C."/>
            <person name="Rounsley S."/>
            <person name="Sankoff D."/>
            <person name="Giuliano G."/>
            <person name="Albert V.A."/>
            <person name="Wincker P."/>
            <person name="Lashermes P."/>
        </authorList>
    </citation>
    <scope>NUCLEOTIDE SEQUENCE [LARGE SCALE GENOMIC DNA]</scope>
    <source>
        <strain evidence="4">cv. DH200-94</strain>
    </source>
</reference>
<evidence type="ECO:0000256" key="1">
    <source>
        <dbReference type="SAM" id="Coils"/>
    </source>
</evidence>
<dbReference type="GO" id="GO:0005634">
    <property type="term" value="C:nucleus"/>
    <property type="evidence" value="ECO:0007669"/>
    <property type="project" value="InterPro"/>
</dbReference>
<dbReference type="OrthoDB" id="1898716at2759"/>